<comment type="caution">
    <text evidence="5">The sequence shown here is derived from an EMBL/GenBank/DDBJ whole genome shotgun (WGS) entry which is preliminary data.</text>
</comment>
<organism evidence="5">
    <name type="scientific">bioreactor metagenome</name>
    <dbReference type="NCBI Taxonomy" id="1076179"/>
    <lineage>
        <taxon>unclassified sequences</taxon>
        <taxon>metagenomes</taxon>
        <taxon>ecological metagenomes</taxon>
    </lineage>
</organism>
<dbReference type="PRINTS" id="PR00455">
    <property type="entry name" value="HTHTETR"/>
</dbReference>
<accession>A0A645ALL1</accession>
<dbReference type="Pfam" id="PF16925">
    <property type="entry name" value="TetR_C_13"/>
    <property type="match status" value="1"/>
</dbReference>
<sequence length="212" mass="22625">MYSGHMDSRERLIVAMSDLMWERGYAATSPRDVRARSGVGQGSMYHHFPSKRDLALAALERNCQESLPGTADPLSAPGDPLEKLAEHMTRPREALKGCKVGRMTQDPLVASDPGLLAPVADAFDTVHRILVTVIREAVDAGELPADTDPDRIASLLQATIQGGYVLAIARQDRAPYDQAVAGAVDLLRAAAPGAAPIPAVSTSTPSHRKVRA</sequence>
<dbReference type="AlphaFoldDB" id="A0A645ALL1"/>
<dbReference type="SUPFAM" id="SSF46689">
    <property type="entry name" value="Homeodomain-like"/>
    <property type="match status" value="1"/>
</dbReference>
<keyword evidence="1" id="KW-0805">Transcription regulation</keyword>
<gene>
    <name evidence="5" type="primary">yxaF_2</name>
    <name evidence="5" type="ORF">SDC9_100895</name>
</gene>
<dbReference type="GO" id="GO:0003677">
    <property type="term" value="F:DNA binding"/>
    <property type="evidence" value="ECO:0007669"/>
    <property type="project" value="UniProtKB-KW"/>
</dbReference>
<keyword evidence="3" id="KW-0804">Transcription</keyword>
<proteinExistence type="predicted"/>
<evidence type="ECO:0000259" key="4">
    <source>
        <dbReference type="PROSITE" id="PS50977"/>
    </source>
</evidence>
<dbReference type="Pfam" id="PF00440">
    <property type="entry name" value="TetR_N"/>
    <property type="match status" value="1"/>
</dbReference>
<evidence type="ECO:0000313" key="5">
    <source>
        <dbReference type="EMBL" id="MPM54122.1"/>
    </source>
</evidence>
<feature type="domain" description="HTH tetR-type" evidence="4">
    <location>
        <begin position="6"/>
        <end position="66"/>
    </location>
</feature>
<protein>
    <submittedName>
        <fullName evidence="5">Putative HTH-type transcriptional regulator YxaF</fullName>
    </submittedName>
</protein>
<dbReference type="SUPFAM" id="SSF48498">
    <property type="entry name" value="Tetracyclin repressor-like, C-terminal domain"/>
    <property type="match status" value="1"/>
</dbReference>
<dbReference type="Gene3D" id="1.10.357.10">
    <property type="entry name" value="Tetracycline Repressor, domain 2"/>
    <property type="match status" value="1"/>
</dbReference>
<evidence type="ECO:0000256" key="2">
    <source>
        <dbReference type="ARBA" id="ARBA00023125"/>
    </source>
</evidence>
<reference evidence="5" key="1">
    <citation type="submission" date="2019-08" db="EMBL/GenBank/DDBJ databases">
        <authorList>
            <person name="Kucharzyk K."/>
            <person name="Murdoch R.W."/>
            <person name="Higgins S."/>
            <person name="Loffler F."/>
        </authorList>
    </citation>
    <scope>NUCLEOTIDE SEQUENCE</scope>
</reference>
<dbReference type="InterPro" id="IPR011075">
    <property type="entry name" value="TetR_C"/>
</dbReference>
<dbReference type="InterPro" id="IPR009057">
    <property type="entry name" value="Homeodomain-like_sf"/>
</dbReference>
<evidence type="ECO:0000256" key="3">
    <source>
        <dbReference type="ARBA" id="ARBA00023163"/>
    </source>
</evidence>
<dbReference type="InterPro" id="IPR036271">
    <property type="entry name" value="Tet_transcr_reg_TetR-rel_C_sf"/>
</dbReference>
<name>A0A645ALL1_9ZZZZ</name>
<dbReference type="PANTHER" id="PTHR47506:SF3">
    <property type="entry name" value="HTH-TYPE TRANSCRIPTIONAL REGULATOR LMRA"/>
    <property type="match status" value="1"/>
</dbReference>
<keyword evidence="2" id="KW-0238">DNA-binding</keyword>
<dbReference type="PROSITE" id="PS50977">
    <property type="entry name" value="HTH_TETR_2"/>
    <property type="match status" value="1"/>
</dbReference>
<dbReference type="InterPro" id="IPR001647">
    <property type="entry name" value="HTH_TetR"/>
</dbReference>
<evidence type="ECO:0000256" key="1">
    <source>
        <dbReference type="ARBA" id="ARBA00023015"/>
    </source>
</evidence>
<dbReference type="EMBL" id="VSSQ01014659">
    <property type="protein sequence ID" value="MPM54122.1"/>
    <property type="molecule type" value="Genomic_DNA"/>
</dbReference>
<dbReference type="PANTHER" id="PTHR47506">
    <property type="entry name" value="TRANSCRIPTIONAL REGULATORY PROTEIN"/>
    <property type="match status" value="1"/>
</dbReference>